<dbReference type="PROSITE" id="PS50931">
    <property type="entry name" value="HTH_LYSR"/>
    <property type="match status" value="1"/>
</dbReference>
<dbReference type="OrthoDB" id="9803735at2"/>
<dbReference type="InterPro" id="IPR036390">
    <property type="entry name" value="WH_DNA-bd_sf"/>
</dbReference>
<dbReference type="Pfam" id="PF00126">
    <property type="entry name" value="HTH_1"/>
    <property type="match status" value="1"/>
</dbReference>
<keyword evidence="4" id="KW-0804">Transcription</keyword>
<keyword evidence="7" id="KW-1185">Reference proteome</keyword>
<dbReference type="InterPro" id="IPR050950">
    <property type="entry name" value="HTH-type_LysR_regulators"/>
</dbReference>
<keyword evidence="2" id="KW-0805">Transcription regulation</keyword>
<organism evidence="6 7">
    <name type="scientific">Victivallis vadensis</name>
    <dbReference type="NCBI Taxonomy" id="172901"/>
    <lineage>
        <taxon>Bacteria</taxon>
        <taxon>Pseudomonadati</taxon>
        <taxon>Lentisphaerota</taxon>
        <taxon>Lentisphaeria</taxon>
        <taxon>Victivallales</taxon>
        <taxon>Victivallaceae</taxon>
        <taxon>Victivallis</taxon>
    </lineage>
</organism>
<gene>
    <name evidence="6" type="ORF">C8D82_12351</name>
</gene>
<comment type="caution">
    <text evidence="6">The sequence shown here is derived from an EMBL/GenBank/DDBJ whole genome shotgun (WGS) entry which is preliminary data.</text>
</comment>
<evidence type="ECO:0000256" key="3">
    <source>
        <dbReference type="ARBA" id="ARBA00023125"/>
    </source>
</evidence>
<dbReference type="Pfam" id="PF03466">
    <property type="entry name" value="LysR_substrate"/>
    <property type="match status" value="1"/>
</dbReference>
<sequence>MELRLLRYFLAVARENSFTRAAHYLHVTQPTLSRQMMDLEEELGQKLLNRETHHITLTPEGMLLRRRAEEIMALVQKTEAEFNAIGENVSGDVYIGGGESKAMDLVADAISELHEDYPGICWHLYTGVAGDVMERLDNGLLDFGVLLQPVDIASYDSIALPVKDAWGVLMRRDNPLAEKESVTPEDLRKLPLICSRRDLRNKAVRNPYAEWFGDDLDKLNIAAVHNLIYNASLLVERGLGCALTLEHRNNIAGDKLCFRPLNPMLESGSCIVWKKYQVFSKAAEVFRERLVEKFAGVL</sequence>
<dbReference type="FunFam" id="1.10.10.10:FF:000001">
    <property type="entry name" value="LysR family transcriptional regulator"/>
    <property type="match status" value="1"/>
</dbReference>
<evidence type="ECO:0000256" key="1">
    <source>
        <dbReference type="ARBA" id="ARBA00009437"/>
    </source>
</evidence>
<dbReference type="Gene3D" id="1.10.10.10">
    <property type="entry name" value="Winged helix-like DNA-binding domain superfamily/Winged helix DNA-binding domain"/>
    <property type="match status" value="1"/>
</dbReference>
<reference evidence="6 7" key="1">
    <citation type="submission" date="2018-04" db="EMBL/GenBank/DDBJ databases">
        <title>Genomic Encyclopedia of Type Strains, Phase IV (KMG-IV): sequencing the most valuable type-strain genomes for metagenomic binning, comparative biology and taxonomic classification.</title>
        <authorList>
            <person name="Goeker M."/>
        </authorList>
    </citation>
    <scope>NUCLEOTIDE SEQUENCE [LARGE SCALE GENOMIC DNA]</scope>
    <source>
        <strain evidence="6 7">DSM 14823</strain>
    </source>
</reference>
<dbReference type="PANTHER" id="PTHR30419">
    <property type="entry name" value="HTH-TYPE TRANSCRIPTIONAL REGULATOR YBHD"/>
    <property type="match status" value="1"/>
</dbReference>
<evidence type="ECO:0000313" key="7">
    <source>
        <dbReference type="Proteomes" id="UP000245959"/>
    </source>
</evidence>
<evidence type="ECO:0000313" key="6">
    <source>
        <dbReference type="EMBL" id="PVY38998.1"/>
    </source>
</evidence>
<evidence type="ECO:0000259" key="5">
    <source>
        <dbReference type="PROSITE" id="PS50931"/>
    </source>
</evidence>
<name>A0A2U1ARG8_9BACT</name>
<dbReference type="Proteomes" id="UP000245959">
    <property type="component" value="Unassembled WGS sequence"/>
</dbReference>
<dbReference type="InterPro" id="IPR005119">
    <property type="entry name" value="LysR_subst-bd"/>
</dbReference>
<dbReference type="RefSeq" id="WP_116884867.1">
    <property type="nucleotide sequence ID" value="NZ_CABMMC010000054.1"/>
</dbReference>
<dbReference type="AlphaFoldDB" id="A0A2U1ARG8"/>
<accession>A0A2U1ARG8</accession>
<dbReference type="InterPro" id="IPR036388">
    <property type="entry name" value="WH-like_DNA-bd_sf"/>
</dbReference>
<dbReference type="GO" id="GO:0003700">
    <property type="term" value="F:DNA-binding transcription factor activity"/>
    <property type="evidence" value="ECO:0007669"/>
    <property type="project" value="InterPro"/>
</dbReference>
<dbReference type="SUPFAM" id="SSF46785">
    <property type="entry name" value="Winged helix' DNA-binding domain"/>
    <property type="match status" value="1"/>
</dbReference>
<protein>
    <submittedName>
        <fullName evidence="6">DNA-binding transcriptional LysR family regulator</fullName>
    </submittedName>
</protein>
<evidence type="ECO:0000256" key="4">
    <source>
        <dbReference type="ARBA" id="ARBA00023163"/>
    </source>
</evidence>
<dbReference type="PANTHER" id="PTHR30419:SF8">
    <property type="entry name" value="NITROGEN ASSIMILATION TRANSCRIPTIONAL ACTIVATOR-RELATED"/>
    <property type="match status" value="1"/>
</dbReference>
<proteinExistence type="inferred from homology"/>
<keyword evidence="3 6" id="KW-0238">DNA-binding</keyword>
<dbReference type="InterPro" id="IPR000847">
    <property type="entry name" value="LysR_HTH_N"/>
</dbReference>
<feature type="domain" description="HTH lysR-type" evidence="5">
    <location>
        <begin position="1"/>
        <end position="58"/>
    </location>
</feature>
<dbReference type="GO" id="GO:0003677">
    <property type="term" value="F:DNA binding"/>
    <property type="evidence" value="ECO:0007669"/>
    <property type="project" value="UniProtKB-KW"/>
</dbReference>
<dbReference type="GeneID" id="78296157"/>
<dbReference type="GO" id="GO:0005829">
    <property type="term" value="C:cytosol"/>
    <property type="evidence" value="ECO:0007669"/>
    <property type="project" value="TreeGrafter"/>
</dbReference>
<dbReference type="EMBL" id="QEKH01000023">
    <property type="protein sequence ID" value="PVY38998.1"/>
    <property type="molecule type" value="Genomic_DNA"/>
</dbReference>
<evidence type="ECO:0000256" key="2">
    <source>
        <dbReference type="ARBA" id="ARBA00023015"/>
    </source>
</evidence>
<dbReference type="SUPFAM" id="SSF53850">
    <property type="entry name" value="Periplasmic binding protein-like II"/>
    <property type="match status" value="1"/>
</dbReference>
<dbReference type="PRINTS" id="PR00039">
    <property type="entry name" value="HTHLYSR"/>
</dbReference>
<dbReference type="Gene3D" id="3.40.190.290">
    <property type="match status" value="1"/>
</dbReference>
<comment type="similarity">
    <text evidence="1">Belongs to the LysR transcriptional regulatory family.</text>
</comment>
<dbReference type="CDD" id="cd05466">
    <property type="entry name" value="PBP2_LTTR_substrate"/>
    <property type="match status" value="1"/>
</dbReference>